<evidence type="ECO:0000313" key="4">
    <source>
        <dbReference type="Proteomes" id="UP000541969"/>
    </source>
</evidence>
<proteinExistence type="predicted"/>
<keyword evidence="4" id="KW-1185">Reference proteome</keyword>
<reference evidence="3 4" key="1">
    <citation type="submission" date="2020-07" db="EMBL/GenBank/DDBJ databases">
        <title>Sequencing the genomes of 1000 actinobacteria strains.</title>
        <authorList>
            <person name="Klenk H.-P."/>
        </authorList>
    </citation>
    <scope>NUCLEOTIDE SEQUENCE [LARGE SCALE GENOMIC DNA]</scope>
    <source>
        <strain evidence="3 4">DSM 104001</strain>
    </source>
</reference>
<feature type="region of interest" description="Disordered" evidence="1">
    <location>
        <begin position="37"/>
        <end position="82"/>
    </location>
</feature>
<sequence length="147" mass="14342">MRWEEPRDPEQAPPPRRWGVGAAVAGLGLALVVGATLLPGSPPPPAHRGTLAVAAVDEPTGRGGLPHRVPAAPTTAPAPAPVPAAPVAEVAATSRATTSAPAAAPLVARIGQACSAAGATAVDADGTALVCQSGKGNGNGAPRWRKA</sequence>
<keyword evidence="2" id="KW-0472">Membrane</keyword>
<evidence type="ECO:0000313" key="3">
    <source>
        <dbReference type="EMBL" id="NYJ03848.1"/>
    </source>
</evidence>
<gene>
    <name evidence="3" type="ORF">GGQ55_000126</name>
</gene>
<dbReference type="AlphaFoldDB" id="A0A853CBU7"/>
<evidence type="ECO:0000256" key="1">
    <source>
        <dbReference type="SAM" id="MobiDB-lite"/>
    </source>
</evidence>
<organism evidence="3 4">
    <name type="scientific">Petropleomorpha daqingensis</name>
    <dbReference type="NCBI Taxonomy" id="2026353"/>
    <lineage>
        <taxon>Bacteria</taxon>
        <taxon>Bacillati</taxon>
        <taxon>Actinomycetota</taxon>
        <taxon>Actinomycetes</taxon>
        <taxon>Geodermatophilales</taxon>
        <taxon>Geodermatophilaceae</taxon>
        <taxon>Petropleomorpha</taxon>
    </lineage>
</organism>
<feature type="transmembrane region" description="Helical" evidence="2">
    <location>
        <begin position="20"/>
        <end position="38"/>
    </location>
</feature>
<dbReference type="EMBL" id="JACBZT010000001">
    <property type="protein sequence ID" value="NYJ03848.1"/>
    <property type="molecule type" value="Genomic_DNA"/>
</dbReference>
<name>A0A853CBU7_9ACTN</name>
<comment type="caution">
    <text evidence="3">The sequence shown here is derived from an EMBL/GenBank/DDBJ whole genome shotgun (WGS) entry which is preliminary data.</text>
</comment>
<accession>A0A853CBU7</accession>
<keyword evidence="2" id="KW-0812">Transmembrane</keyword>
<dbReference type="RefSeq" id="WP_179714638.1">
    <property type="nucleotide sequence ID" value="NZ_JACBZT010000001.1"/>
</dbReference>
<dbReference type="Proteomes" id="UP000541969">
    <property type="component" value="Unassembled WGS sequence"/>
</dbReference>
<evidence type="ECO:0000256" key="2">
    <source>
        <dbReference type="SAM" id="Phobius"/>
    </source>
</evidence>
<protein>
    <submittedName>
        <fullName evidence="3">Uncharacterized protein</fullName>
    </submittedName>
</protein>
<keyword evidence="2" id="KW-1133">Transmembrane helix</keyword>